<feature type="transmembrane region" description="Helical" evidence="6">
    <location>
        <begin position="12"/>
        <end position="34"/>
    </location>
</feature>
<evidence type="ECO:0000256" key="4">
    <source>
        <dbReference type="ARBA" id="ARBA00022448"/>
    </source>
</evidence>
<accession>A0ABN6Z8K7</accession>
<feature type="transmembrane region" description="Helical" evidence="6">
    <location>
        <begin position="361"/>
        <end position="381"/>
    </location>
</feature>
<dbReference type="PANTHER" id="PTHR43298:SF2">
    <property type="entry name" value="FMN_FAD EXPORTER YEEO-RELATED"/>
    <property type="match status" value="1"/>
</dbReference>
<evidence type="ECO:0000313" key="7">
    <source>
        <dbReference type="EMBL" id="BEH90189.1"/>
    </source>
</evidence>
<gene>
    <name evidence="7" type="ORF">T23_02910</name>
</gene>
<feature type="transmembrane region" description="Helical" evidence="6">
    <location>
        <begin position="387"/>
        <end position="407"/>
    </location>
</feature>
<feature type="transmembrane region" description="Helical" evidence="6">
    <location>
        <begin position="40"/>
        <end position="61"/>
    </location>
</feature>
<keyword evidence="6" id="KW-0472">Membrane</keyword>
<evidence type="ECO:0000313" key="8">
    <source>
        <dbReference type="Proteomes" id="UP001432099"/>
    </source>
</evidence>
<name>A0ABN6Z8K7_9FIRM</name>
<dbReference type="InterPro" id="IPR050222">
    <property type="entry name" value="MATE_MdtK"/>
</dbReference>
<feature type="transmembrane region" description="Helical" evidence="6">
    <location>
        <begin position="152"/>
        <end position="174"/>
    </location>
</feature>
<dbReference type="RefSeq" id="WP_338617783.1">
    <property type="nucleotide sequence ID" value="NZ_AP028127.1"/>
</dbReference>
<keyword evidence="8" id="KW-1185">Reference proteome</keyword>
<dbReference type="Proteomes" id="UP001432099">
    <property type="component" value="Chromosome"/>
</dbReference>
<sequence>MFKKNKLDQLAFPLMLSNVLGLVIGLCDQAIMGHLSMECFAAVAIVSGFINSVTGILGMTATRFNILGSKETTSVKVMDDMWAQVVLSVGIGLLSILGMVGCGPFIFQHIYQLNGAVLSDSLNYAMIFSSSIGLNLLLFTCSSYLKIVNQTMYVLIGNTVAAMTNVLLDLVFVYGCSLGMIGNAIGSVLALILNLIIYGYLFQRKGLLTVRKVKWERIGVILWGSIPMMIQEFLESTVFVVVIGALISRIGLQEMAVYQLINQLQIIAWMPMYAYAQAALTLVHQSPSSYRLAIIRSMGMYLMISVMMIVCWKPCIHFLTNQEELILATETYFIGALSLGVFYNGVTVYQQTLQSLGKQRWVLCISFLFYAIGGGLISLGLQGWDSLWVVYLGLAGIYALLAVMMSVKLKVLMRGGLE</sequence>
<organism evidence="7 8">
    <name type="scientific">Turicibacter faecis</name>
    <dbReference type="NCBI Taxonomy" id="2963365"/>
    <lineage>
        <taxon>Bacteria</taxon>
        <taxon>Bacillati</taxon>
        <taxon>Bacillota</taxon>
        <taxon>Erysipelotrichia</taxon>
        <taxon>Erysipelotrichales</taxon>
        <taxon>Turicibacteraceae</taxon>
        <taxon>Turicibacter</taxon>
    </lineage>
</organism>
<feature type="transmembrane region" description="Helical" evidence="6">
    <location>
        <begin position="127"/>
        <end position="145"/>
    </location>
</feature>
<dbReference type="EMBL" id="AP028127">
    <property type="protein sequence ID" value="BEH90189.1"/>
    <property type="molecule type" value="Genomic_DNA"/>
</dbReference>
<feature type="transmembrane region" description="Helical" evidence="6">
    <location>
        <begin position="298"/>
        <end position="319"/>
    </location>
</feature>
<feature type="transmembrane region" description="Helical" evidence="6">
    <location>
        <begin position="331"/>
        <end position="349"/>
    </location>
</feature>
<dbReference type="InterPro" id="IPR002528">
    <property type="entry name" value="MATE_fam"/>
</dbReference>
<dbReference type="Pfam" id="PF01554">
    <property type="entry name" value="MatE"/>
    <property type="match status" value="1"/>
</dbReference>
<proteinExistence type="inferred from homology"/>
<keyword evidence="6" id="KW-0812">Transmembrane</keyword>
<protein>
    <recommendedName>
        <fullName evidence="3">Probable multidrug resistance protein NorM</fullName>
    </recommendedName>
    <alternativeName>
        <fullName evidence="5">Multidrug-efflux transporter</fullName>
    </alternativeName>
</protein>
<comment type="function">
    <text evidence="1">Multidrug efflux pump.</text>
</comment>
<comment type="similarity">
    <text evidence="2">Belongs to the multi antimicrobial extrusion (MATE) (TC 2.A.66.1) family.</text>
</comment>
<keyword evidence="6" id="KW-1133">Transmembrane helix</keyword>
<reference evidence="7" key="1">
    <citation type="journal article" date="2024" name="Int. J. Syst. Evol. Microbiol.">
        <title>Turicibacter faecis sp. nov., isolated from faeces of heart failure mouse model.</title>
        <authorList>
            <person name="Imamura Y."/>
            <person name="Motooka D."/>
            <person name="Nakajima Y."/>
            <person name="Ito S."/>
            <person name="Kitakaze M."/>
            <person name="Iida T."/>
            <person name="Nakamura S."/>
        </authorList>
    </citation>
    <scope>NUCLEOTIDE SEQUENCE</scope>
    <source>
        <strain evidence="7">TC023</strain>
    </source>
</reference>
<evidence type="ECO:0000256" key="2">
    <source>
        <dbReference type="ARBA" id="ARBA00010199"/>
    </source>
</evidence>
<evidence type="ECO:0000256" key="5">
    <source>
        <dbReference type="ARBA" id="ARBA00031636"/>
    </source>
</evidence>
<feature type="transmembrane region" description="Helical" evidence="6">
    <location>
        <begin position="180"/>
        <end position="201"/>
    </location>
</feature>
<keyword evidence="4" id="KW-0813">Transport</keyword>
<dbReference type="PANTHER" id="PTHR43298">
    <property type="entry name" value="MULTIDRUG RESISTANCE PROTEIN NORM-RELATED"/>
    <property type="match status" value="1"/>
</dbReference>
<evidence type="ECO:0000256" key="6">
    <source>
        <dbReference type="SAM" id="Phobius"/>
    </source>
</evidence>
<evidence type="ECO:0000256" key="1">
    <source>
        <dbReference type="ARBA" id="ARBA00003408"/>
    </source>
</evidence>
<feature type="transmembrane region" description="Helical" evidence="6">
    <location>
        <begin position="82"/>
        <end position="107"/>
    </location>
</feature>
<evidence type="ECO:0000256" key="3">
    <source>
        <dbReference type="ARBA" id="ARBA00020268"/>
    </source>
</evidence>